<reference evidence="2 3" key="1">
    <citation type="submission" date="2022-05" db="EMBL/GenBank/DDBJ databases">
        <authorList>
            <consortium name="Genoscope - CEA"/>
            <person name="William W."/>
        </authorList>
    </citation>
    <scope>NUCLEOTIDE SEQUENCE [LARGE SCALE GENOMIC DNA]</scope>
</reference>
<sequence length="81" mass="9346">MAEETKTRGRVWVHKETLLLLEKKKPIWLEIAAYLRAAGYEDRDDGSCKTRIHTLISAYRSYKDECAKTGNATPKKKPAFF</sequence>
<protein>
    <recommendedName>
        <fullName evidence="1">Myb/SANT-like DNA-binding domain-containing protein</fullName>
    </recommendedName>
</protein>
<organism evidence="2 3">
    <name type="scientific">Pocillopora meandrina</name>
    <dbReference type="NCBI Taxonomy" id="46732"/>
    <lineage>
        <taxon>Eukaryota</taxon>
        <taxon>Metazoa</taxon>
        <taxon>Cnidaria</taxon>
        <taxon>Anthozoa</taxon>
        <taxon>Hexacorallia</taxon>
        <taxon>Scleractinia</taxon>
        <taxon>Astrocoeniina</taxon>
        <taxon>Pocilloporidae</taxon>
        <taxon>Pocillopora</taxon>
    </lineage>
</organism>
<evidence type="ECO:0000313" key="3">
    <source>
        <dbReference type="Proteomes" id="UP001159428"/>
    </source>
</evidence>
<keyword evidence="3" id="KW-1185">Reference proteome</keyword>
<comment type="caution">
    <text evidence="2">The sequence shown here is derived from an EMBL/GenBank/DDBJ whole genome shotgun (WGS) entry which is preliminary data.</text>
</comment>
<dbReference type="InterPro" id="IPR044822">
    <property type="entry name" value="Myb_DNA-bind_4"/>
</dbReference>
<accession>A0AAU9WPW0</accession>
<proteinExistence type="predicted"/>
<dbReference type="AlphaFoldDB" id="A0AAU9WPW0"/>
<gene>
    <name evidence="2" type="ORF">PMEA_00009194</name>
</gene>
<dbReference type="Pfam" id="PF13837">
    <property type="entry name" value="Myb_DNA-bind_4"/>
    <property type="match status" value="1"/>
</dbReference>
<feature type="domain" description="Myb/SANT-like DNA-binding" evidence="1">
    <location>
        <begin position="21"/>
        <end position="71"/>
    </location>
</feature>
<feature type="non-terminal residue" evidence="2">
    <location>
        <position position="81"/>
    </location>
</feature>
<evidence type="ECO:0000313" key="2">
    <source>
        <dbReference type="EMBL" id="CAH3121380.1"/>
    </source>
</evidence>
<dbReference type="EMBL" id="CALNXJ010000018">
    <property type="protein sequence ID" value="CAH3121380.1"/>
    <property type="molecule type" value="Genomic_DNA"/>
</dbReference>
<evidence type="ECO:0000259" key="1">
    <source>
        <dbReference type="Pfam" id="PF13837"/>
    </source>
</evidence>
<name>A0AAU9WPW0_9CNID</name>
<dbReference type="Gene3D" id="1.10.10.60">
    <property type="entry name" value="Homeodomain-like"/>
    <property type="match status" value="1"/>
</dbReference>
<dbReference type="Proteomes" id="UP001159428">
    <property type="component" value="Unassembled WGS sequence"/>
</dbReference>